<protein>
    <submittedName>
        <fullName evidence="1 2">Uncharacterized protein</fullName>
    </submittedName>
</protein>
<reference evidence="2" key="3">
    <citation type="submission" date="2015-04" db="UniProtKB">
        <authorList>
            <consortium name="EnsemblPlants"/>
        </authorList>
    </citation>
    <scope>IDENTIFICATION</scope>
    <source>
        <strain evidence="2">cv. Jemalong A17</strain>
    </source>
</reference>
<organism evidence="1 3">
    <name type="scientific">Medicago truncatula</name>
    <name type="common">Barrel medic</name>
    <name type="synonym">Medicago tribuloides</name>
    <dbReference type="NCBI Taxonomy" id="3880"/>
    <lineage>
        <taxon>Eukaryota</taxon>
        <taxon>Viridiplantae</taxon>
        <taxon>Streptophyta</taxon>
        <taxon>Embryophyta</taxon>
        <taxon>Tracheophyta</taxon>
        <taxon>Spermatophyta</taxon>
        <taxon>Magnoliopsida</taxon>
        <taxon>eudicotyledons</taxon>
        <taxon>Gunneridae</taxon>
        <taxon>Pentapetalae</taxon>
        <taxon>rosids</taxon>
        <taxon>fabids</taxon>
        <taxon>Fabales</taxon>
        <taxon>Fabaceae</taxon>
        <taxon>Papilionoideae</taxon>
        <taxon>50 kb inversion clade</taxon>
        <taxon>NPAAA clade</taxon>
        <taxon>Hologalegina</taxon>
        <taxon>IRL clade</taxon>
        <taxon>Trifolieae</taxon>
        <taxon>Medicago</taxon>
    </lineage>
</organism>
<dbReference type="AlphaFoldDB" id="A0A072U0S4"/>
<gene>
    <name evidence="1" type="ordered locus">MTR_7g056660</name>
</gene>
<dbReference type="EMBL" id="CM001223">
    <property type="protein sequence ID" value="KEH22743.1"/>
    <property type="molecule type" value="Genomic_DNA"/>
</dbReference>
<dbReference type="HOGENOM" id="CLU_3090308_0_0_1"/>
<sequence>MAAVISMLNNDAALLSRPSKPAFILMKNTLNPKWHEEYESVSSINNLFILKK</sequence>
<evidence type="ECO:0000313" key="2">
    <source>
        <dbReference type="EnsemblPlants" id="KEH22743"/>
    </source>
</evidence>
<accession>A0A072U0S4</accession>
<evidence type="ECO:0000313" key="3">
    <source>
        <dbReference type="Proteomes" id="UP000002051"/>
    </source>
</evidence>
<evidence type="ECO:0000313" key="1">
    <source>
        <dbReference type="EMBL" id="KEH22743.1"/>
    </source>
</evidence>
<dbReference type="Proteomes" id="UP000002051">
    <property type="component" value="Unassembled WGS sequence"/>
</dbReference>
<dbReference type="EnsemblPlants" id="KEH22743">
    <property type="protein sequence ID" value="KEH22743"/>
    <property type="gene ID" value="MTR_7g056660"/>
</dbReference>
<keyword evidence="3" id="KW-1185">Reference proteome</keyword>
<proteinExistence type="predicted"/>
<reference evidence="1 3" key="1">
    <citation type="journal article" date="2011" name="Nature">
        <title>The Medicago genome provides insight into the evolution of rhizobial symbioses.</title>
        <authorList>
            <person name="Young N.D."/>
            <person name="Debelle F."/>
            <person name="Oldroyd G.E."/>
            <person name="Geurts R."/>
            <person name="Cannon S.B."/>
            <person name="Udvardi M.K."/>
            <person name="Benedito V.A."/>
            <person name="Mayer K.F."/>
            <person name="Gouzy J."/>
            <person name="Schoof H."/>
            <person name="Van de Peer Y."/>
            <person name="Proost S."/>
            <person name="Cook D.R."/>
            <person name="Meyers B.C."/>
            <person name="Spannagl M."/>
            <person name="Cheung F."/>
            <person name="De Mita S."/>
            <person name="Krishnakumar V."/>
            <person name="Gundlach H."/>
            <person name="Zhou S."/>
            <person name="Mudge J."/>
            <person name="Bharti A.K."/>
            <person name="Murray J.D."/>
            <person name="Naoumkina M.A."/>
            <person name="Rosen B."/>
            <person name="Silverstein K.A."/>
            <person name="Tang H."/>
            <person name="Rombauts S."/>
            <person name="Zhao P.X."/>
            <person name="Zhou P."/>
            <person name="Barbe V."/>
            <person name="Bardou P."/>
            <person name="Bechner M."/>
            <person name="Bellec A."/>
            <person name="Berger A."/>
            <person name="Berges H."/>
            <person name="Bidwell S."/>
            <person name="Bisseling T."/>
            <person name="Choisne N."/>
            <person name="Couloux A."/>
            <person name="Denny R."/>
            <person name="Deshpande S."/>
            <person name="Dai X."/>
            <person name="Doyle J.J."/>
            <person name="Dudez A.M."/>
            <person name="Farmer A.D."/>
            <person name="Fouteau S."/>
            <person name="Franken C."/>
            <person name="Gibelin C."/>
            <person name="Gish J."/>
            <person name="Goldstein S."/>
            <person name="Gonzalez A.J."/>
            <person name="Green P.J."/>
            <person name="Hallab A."/>
            <person name="Hartog M."/>
            <person name="Hua A."/>
            <person name="Humphray S.J."/>
            <person name="Jeong D.H."/>
            <person name="Jing Y."/>
            <person name="Jocker A."/>
            <person name="Kenton S.M."/>
            <person name="Kim D.J."/>
            <person name="Klee K."/>
            <person name="Lai H."/>
            <person name="Lang C."/>
            <person name="Lin S."/>
            <person name="Macmil S.L."/>
            <person name="Magdelenat G."/>
            <person name="Matthews L."/>
            <person name="McCorrison J."/>
            <person name="Monaghan E.L."/>
            <person name="Mun J.H."/>
            <person name="Najar F.Z."/>
            <person name="Nicholson C."/>
            <person name="Noirot C."/>
            <person name="O'Bleness M."/>
            <person name="Paule C.R."/>
            <person name="Poulain J."/>
            <person name="Prion F."/>
            <person name="Qin B."/>
            <person name="Qu C."/>
            <person name="Retzel E.F."/>
            <person name="Riddle C."/>
            <person name="Sallet E."/>
            <person name="Samain S."/>
            <person name="Samson N."/>
            <person name="Sanders I."/>
            <person name="Saurat O."/>
            <person name="Scarpelli C."/>
            <person name="Schiex T."/>
            <person name="Segurens B."/>
            <person name="Severin A.J."/>
            <person name="Sherrier D.J."/>
            <person name="Shi R."/>
            <person name="Sims S."/>
            <person name="Singer S.R."/>
            <person name="Sinharoy S."/>
            <person name="Sterck L."/>
            <person name="Viollet A."/>
            <person name="Wang B.B."/>
            <person name="Wang K."/>
            <person name="Wang M."/>
            <person name="Wang X."/>
            <person name="Warfsmann J."/>
            <person name="Weissenbach J."/>
            <person name="White D.D."/>
            <person name="White J.D."/>
            <person name="Wiley G.B."/>
            <person name="Wincker P."/>
            <person name="Xing Y."/>
            <person name="Yang L."/>
            <person name="Yao Z."/>
            <person name="Ying F."/>
            <person name="Zhai J."/>
            <person name="Zhou L."/>
            <person name="Zuber A."/>
            <person name="Denarie J."/>
            <person name="Dixon R.A."/>
            <person name="May G.D."/>
            <person name="Schwartz D.C."/>
            <person name="Rogers J."/>
            <person name="Quetier F."/>
            <person name="Town C.D."/>
            <person name="Roe B.A."/>
        </authorList>
    </citation>
    <scope>NUCLEOTIDE SEQUENCE [LARGE SCALE GENOMIC DNA]</scope>
    <source>
        <strain evidence="1">A17</strain>
        <strain evidence="2 3">cv. Jemalong A17</strain>
    </source>
</reference>
<reference evidence="1 3" key="2">
    <citation type="journal article" date="2014" name="BMC Genomics">
        <title>An improved genome release (version Mt4.0) for the model legume Medicago truncatula.</title>
        <authorList>
            <person name="Tang H."/>
            <person name="Krishnakumar V."/>
            <person name="Bidwell S."/>
            <person name="Rosen B."/>
            <person name="Chan A."/>
            <person name="Zhou S."/>
            <person name="Gentzbittel L."/>
            <person name="Childs K.L."/>
            <person name="Yandell M."/>
            <person name="Gundlach H."/>
            <person name="Mayer K.F."/>
            <person name="Schwartz D.C."/>
            <person name="Town C.D."/>
        </authorList>
    </citation>
    <scope>GENOME REANNOTATION</scope>
    <source>
        <strain evidence="1">A17</strain>
        <strain evidence="2 3">cv. Jemalong A17</strain>
    </source>
</reference>
<name>A0A072U0S4_MEDTR</name>